<dbReference type="AlphaFoldDB" id="D3Q889"/>
<evidence type="ECO:0000256" key="1">
    <source>
        <dbReference type="ARBA" id="ARBA00010088"/>
    </source>
</evidence>
<name>D3Q889_STANL</name>
<keyword evidence="2" id="KW-0058">Aromatic hydrocarbons catabolism</keyword>
<dbReference type="EC" id="3.3.2.9" evidence="6"/>
<dbReference type="InterPro" id="IPR016292">
    <property type="entry name" value="Epoxide_hydrolase"/>
</dbReference>
<evidence type="ECO:0000313" key="6">
    <source>
        <dbReference type="EMBL" id="ADD42463.1"/>
    </source>
</evidence>
<evidence type="ECO:0000313" key="7">
    <source>
        <dbReference type="Proteomes" id="UP000000844"/>
    </source>
</evidence>
<evidence type="ECO:0000259" key="5">
    <source>
        <dbReference type="Pfam" id="PF06441"/>
    </source>
</evidence>
<accession>D3Q889</accession>
<dbReference type="InterPro" id="IPR010497">
    <property type="entry name" value="Epoxide_hydro_N"/>
</dbReference>
<dbReference type="OrthoDB" id="4654311at2"/>
<keyword evidence="7" id="KW-1185">Reference proteome</keyword>
<evidence type="ECO:0000256" key="2">
    <source>
        <dbReference type="ARBA" id="ARBA00022797"/>
    </source>
</evidence>
<dbReference type="PRINTS" id="PR00412">
    <property type="entry name" value="EPOXHYDRLASE"/>
</dbReference>
<sequence>MSNETAITPFTIDIPQSELDYVRERLTRTRFAQEIPGAGTDYGVPTERVQHLVDHWLNNYDWREWEAKLNAYPQFTTEIDGQNIHFLHVKSPEPDAIPLLLTHGWPGSVVEYLDVIDALSDPKAHGSDGPAFHLVIPSLPGFGFSGPTTDRGWGTVRTAKAMGELMNRLGYQRYGQHGNDGGSMIAPELGRQDPDAQIGVHVNQAFSFPSGDPSEMENLTEEEGQALQVLGMFWEEKGAFNVLHSQQPNTLAHALADSPVGLLGWNDQLMGAEVSDDFVITNVLIYWLTNTSGSSIRFYYEDKKNPPSTEPTTFPLGVSNHANDFQGIRRFVDRDHKNIVQWRFHDEGGHYSDHQIPEIAVADIRDFFGELASRSDKHSRKVQE</sequence>
<feature type="active site" description="Proton acceptor" evidence="4">
    <location>
        <position position="350"/>
    </location>
</feature>
<dbReference type="HOGENOM" id="CLU_019414_0_1_11"/>
<dbReference type="eggNOG" id="COG0596">
    <property type="taxonomic scope" value="Bacteria"/>
</dbReference>
<dbReference type="PANTHER" id="PTHR21661">
    <property type="entry name" value="EPOXIDE HYDROLASE 1-RELATED"/>
    <property type="match status" value="1"/>
</dbReference>
<dbReference type="EMBL" id="CP001778">
    <property type="protein sequence ID" value="ADD42463.1"/>
    <property type="molecule type" value="Genomic_DNA"/>
</dbReference>
<gene>
    <name evidence="6" type="ordered locus">Snas_2787</name>
</gene>
<dbReference type="Proteomes" id="UP000000844">
    <property type="component" value="Chromosome"/>
</dbReference>
<dbReference type="InterPro" id="IPR029058">
    <property type="entry name" value="AB_hydrolase_fold"/>
</dbReference>
<proteinExistence type="inferred from homology"/>
<evidence type="ECO:0000256" key="4">
    <source>
        <dbReference type="PIRSR" id="PIRSR001112-1"/>
    </source>
</evidence>
<dbReference type="GO" id="GO:0097176">
    <property type="term" value="P:epoxide metabolic process"/>
    <property type="evidence" value="ECO:0007669"/>
    <property type="project" value="TreeGrafter"/>
</dbReference>
<feature type="active site" description="Nucleophile" evidence="4">
    <location>
        <position position="180"/>
    </location>
</feature>
<evidence type="ECO:0000256" key="3">
    <source>
        <dbReference type="ARBA" id="ARBA00022801"/>
    </source>
</evidence>
<dbReference type="GO" id="GO:0033961">
    <property type="term" value="F:cis-stilbene-oxide hydrolase activity"/>
    <property type="evidence" value="ECO:0007669"/>
    <property type="project" value="UniProtKB-EC"/>
</dbReference>
<dbReference type="PANTHER" id="PTHR21661:SF35">
    <property type="entry name" value="EPOXIDE HYDROLASE"/>
    <property type="match status" value="1"/>
</dbReference>
<dbReference type="InterPro" id="IPR000639">
    <property type="entry name" value="Epox_hydrolase-like"/>
</dbReference>
<organism evidence="6 7">
    <name type="scientific">Stackebrandtia nassauensis (strain DSM 44728 / CIP 108903 / NRRL B-16338 / NBRC 102104 / LLR-40K-21)</name>
    <dbReference type="NCBI Taxonomy" id="446470"/>
    <lineage>
        <taxon>Bacteria</taxon>
        <taxon>Bacillati</taxon>
        <taxon>Actinomycetota</taxon>
        <taxon>Actinomycetes</taxon>
        <taxon>Glycomycetales</taxon>
        <taxon>Glycomycetaceae</taxon>
        <taxon>Stackebrandtia</taxon>
    </lineage>
</organism>
<dbReference type="SUPFAM" id="SSF53474">
    <property type="entry name" value="alpha/beta-Hydrolases"/>
    <property type="match status" value="1"/>
</dbReference>
<feature type="active site" description="Proton donor" evidence="4">
    <location>
        <position position="299"/>
    </location>
</feature>
<dbReference type="Pfam" id="PF06441">
    <property type="entry name" value="EHN"/>
    <property type="match status" value="1"/>
</dbReference>
<dbReference type="RefSeq" id="WP_013018034.1">
    <property type="nucleotide sequence ID" value="NC_013947.1"/>
</dbReference>
<dbReference type="STRING" id="446470.Snas_2787"/>
<dbReference type="KEGG" id="sna:Snas_2787"/>
<comment type="similarity">
    <text evidence="1">Belongs to the peptidase S33 family.</text>
</comment>
<keyword evidence="3 6" id="KW-0378">Hydrolase</keyword>
<dbReference type="PIRSF" id="PIRSF001112">
    <property type="entry name" value="Epoxide_hydrolase"/>
    <property type="match status" value="1"/>
</dbReference>
<dbReference type="Gene3D" id="3.40.50.1820">
    <property type="entry name" value="alpha/beta hydrolase"/>
    <property type="match status" value="1"/>
</dbReference>
<feature type="domain" description="Epoxide hydrolase N-terminal" evidence="5">
    <location>
        <begin position="7"/>
        <end position="112"/>
    </location>
</feature>
<protein>
    <submittedName>
        <fullName evidence="6">Microsomal epoxide hydrolase</fullName>
        <ecNumber evidence="6">3.3.2.9</ecNumber>
    </submittedName>
</protein>
<reference evidence="6 7" key="1">
    <citation type="journal article" date="2009" name="Stand. Genomic Sci.">
        <title>Complete genome sequence of Stackebrandtia nassauensis type strain (LLR-40K-21).</title>
        <authorList>
            <person name="Munk C."/>
            <person name="Lapidus A."/>
            <person name="Copeland A."/>
            <person name="Jando M."/>
            <person name="Mayilraj S."/>
            <person name="Glavina Del Rio T."/>
            <person name="Nolan M."/>
            <person name="Chen F."/>
            <person name="Lucas S."/>
            <person name="Tice H."/>
            <person name="Cheng J.F."/>
            <person name="Han C."/>
            <person name="Detter J.C."/>
            <person name="Bruce D."/>
            <person name="Goodwin L."/>
            <person name="Chain P."/>
            <person name="Pitluck S."/>
            <person name="Goker M."/>
            <person name="Ovchinikova G."/>
            <person name="Pati A."/>
            <person name="Ivanova N."/>
            <person name="Mavromatis K."/>
            <person name="Chen A."/>
            <person name="Palaniappan K."/>
            <person name="Land M."/>
            <person name="Hauser L."/>
            <person name="Chang Y.J."/>
            <person name="Jeffries C.D."/>
            <person name="Bristow J."/>
            <person name="Eisen J.A."/>
            <person name="Markowitz V."/>
            <person name="Hugenholtz P."/>
            <person name="Kyrpides N.C."/>
            <person name="Klenk H.P."/>
        </authorList>
    </citation>
    <scope>NUCLEOTIDE SEQUENCE [LARGE SCALE GENOMIC DNA]</scope>
    <source>
        <strain evidence="7">DSM 44728 / CIP 108903 / NRRL B-16338 / NBRC 102104 / LLR-40K-21</strain>
    </source>
</reference>